<protein>
    <submittedName>
        <fullName evidence="1 3">Uncharacterized protein</fullName>
    </submittedName>
</protein>
<dbReference type="Proteomes" id="UP000268014">
    <property type="component" value="Unassembled WGS sequence"/>
</dbReference>
<reference evidence="3" key="1">
    <citation type="submission" date="2017-02" db="UniProtKB">
        <authorList>
            <consortium name="WormBaseParasite"/>
        </authorList>
    </citation>
    <scope>IDENTIFICATION</scope>
</reference>
<name>A0A0N4VYG9_HAEPC</name>
<dbReference type="EMBL" id="UZAF01004593">
    <property type="protein sequence ID" value="VDO14214.1"/>
    <property type="molecule type" value="Genomic_DNA"/>
</dbReference>
<keyword evidence="2" id="KW-1185">Reference proteome</keyword>
<proteinExistence type="predicted"/>
<evidence type="ECO:0000313" key="2">
    <source>
        <dbReference type="Proteomes" id="UP000268014"/>
    </source>
</evidence>
<gene>
    <name evidence="1" type="ORF">HPLM_LOCUS2337</name>
</gene>
<sequence>MWPRFQATSSKPPIHRRRLLERLMSSCPARIQVE</sequence>
<evidence type="ECO:0000313" key="3">
    <source>
        <dbReference type="WBParaSite" id="HPLM_0000234001-mRNA-1"/>
    </source>
</evidence>
<reference evidence="1 2" key="2">
    <citation type="submission" date="2018-11" db="EMBL/GenBank/DDBJ databases">
        <authorList>
            <consortium name="Pathogen Informatics"/>
        </authorList>
    </citation>
    <scope>NUCLEOTIDE SEQUENCE [LARGE SCALE GENOMIC DNA]</scope>
    <source>
        <strain evidence="1 2">MHpl1</strain>
    </source>
</reference>
<dbReference type="AlphaFoldDB" id="A0A0N4VYG9"/>
<accession>A0A0N4VYG9</accession>
<dbReference type="WBParaSite" id="HPLM_0000234001-mRNA-1">
    <property type="protein sequence ID" value="HPLM_0000234001-mRNA-1"/>
    <property type="gene ID" value="HPLM_0000234001"/>
</dbReference>
<organism evidence="3">
    <name type="scientific">Haemonchus placei</name>
    <name type="common">Barber's pole worm</name>
    <dbReference type="NCBI Taxonomy" id="6290"/>
    <lineage>
        <taxon>Eukaryota</taxon>
        <taxon>Metazoa</taxon>
        <taxon>Ecdysozoa</taxon>
        <taxon>Nematoda</taxon>
        <taxon>Chromadorea</taxon>
        <taxon>Rhabditida</taxon>
        <taxon>Rhabditina</taxon>
        <taxon>Rhabditomorpha</taxon>
        <taxon>Strongyloidea</taxon>
        <taxon>Trichostrongylidae</taxon>
        <taxon>Haemonchus</taxon>
    </lineage>
</organism>
<evidence type="ECO:0000313" key="1">
    <source>
        <dbReference type="EMBL" id="VDO14214.1"/>
    </source>
</evidence>